<proteinExistence type="predicted"/>
<dbReference type="InterPro" id="IPR008217">
    <property type="entry name" value="Ccc1_fam"/>
</dbReference>
<dbReference type="PANTHER" id="PTHR31851">
    <property type="entry name" value="FE(2+)/MN(2+) TRANSPORTER PCL1"/>
    <property type="match status" value="1"/>
</dbReference>
<reference evidence="6" key="1">
    <citation type="submission" date="2021-02" db="EMBL/GenBank/DDBJ databases">
        <title>Skermanella TT6 skin isolate.</title>
        <authorList>
            <person name="Lee K."/>
            <person name="Ganzorig M."/>
        </authorList>
    </citation>
    <scope>NUCLEOTIDE SEQUENCE</scope>
    <source>
        <strain evidence="6">TT6</strain>
    </source>
</reference>
<sequence>MEHDHDPEAIRRRLSVRPEQSYLRDWVYGGIDGAVTTFAVVAGVVGAGLSARTVLILGAANLLADGFSMAASNYSGTKTERDDKDRLRAVEERHIDLVPEGELEEIREIFRTKGFEGDILESAVQVITADRSRWVDTMLAEEYGLPATLRSPVKAAASTFLAFLICGFVPLLPFVLGLPAPVALATGSTAAVFFAIGSVKSLWSLSAWWRSGLETLAIGMAAAALAFAAGAAVESFTA</sequence>
<name>A0ABX7BDS1_9PROT</name>
<dbReference type="RefSeq" id="WP_201077780.1">
    <property type="nucleotide sequence ID" value="NZ_CP067420.1"/>
</dbReference>
<comment type="subcellular location">
    <subcellularLocation>
        <location evidence="1">Endomembrane system</location>
        <topology evidence="1">Multi-pass membrane protein</topology>
    </subcellularLocation>
</comment>
<feature type="transmembrane region" description="Helical" evidence="5">
    <location>
        <begin position="182"/>
        <end position="203"/>
    </location>
</feature>
<feature type="transmembrane region" description="Helical" evidence="5">
    <location>
        <begin position="215"/>
        <end position="233"/>
    </location>
</feature>
<keyword evidence="4 5" id="KW-0472">Membrane</keyword>
<evidence type="ECO:0000256" key="4">
    <source>
        <dbReference type="ARBA" id="ARBA00023136"/>
    </source>
</evidence>
<evidence type="ECO:0000256" key="1">
    <source>
        <dbReference type="ARBA" id="ARBA00004127"/>
    </source>
</evidence>
<evidence type="ECO:0000256" key="5">
    <source>
        <dbReference type="SAM" id="Phobius"/>
    </source>
</evidence>
<evidence type="ECO:0000256" key="3">
    <source>
        <dbReference type="ARBA" id="ARBA00022989"/>
    </source>
</evidence>
<evidence type="ECO:0000256" key="2">
    <source>
        <dbReference type="ARBA" id="ARBA00022692"/>
    </source>
</evidence>
<keyword evidence="2 5" id="KW-0812">Transmembrane</keyword>
<keyword evidence="7" id="KW-1185">Reference proteome</keyword>
<dbReference type="EMBL" id="CP067420">
    <property type="protein sequence ID" value="QQP90587.1"/>
    <property type="molecule type" value="Genomic_DNA"/>
</dbReference>
<feature type="transmembrane region" description="Helical" evidence="5">
    <location>
        <begin position="26"/>
        <end position="49"/>
    </location>
</feature>
<dbReference type="Proteomes" id="UP000595197">
    <property type="component" value="Chromosome"/>
</dbReference>
<dbReference type="Pfam" id="PF01988">
    <property type="entry name" value="VIT1"/>
    <property type="match status" value="1"/>
</dbReference>
<evidence type="ECO:0000313" key="7">
    <source>
        <dbReference type="Proteomes" id="UP000595197"/>
    </source>
</evidence>
<protein>
    <submittedName>
        <fullName evidence="6">VIT1/CCC1 transporter family protein</fullName>
    </submittedName>
</protein>
<keyword evidence="3 5" id="KW-1133">Transmembrane helix</keyword>
<organism evidence="6 7">
    <name type="scientific">Skermanella cutis</name>
    <dbReference type="NCBI Taxonomy" id="2775420"/>
    <lineage>
        <taxon>Bacteria</taxon>
        <taxon>Pseudomonadati</taxon>
        <taxon>Pseudomonadota</taxon>
        <taxon>Alphaproteobacteria</taxon>
        <taxon>Rhodospirillales</taxon>
        <taxon>Azospirillaceae</taxon>
        <taxon>Skermanella</taxon>
    </lineage>
</organism>
<feature type="transmembrane region" description="Helical" evidence="5">
    <location>
        <begin position="155"/>
        <end position="176"/>
    </location>
</feature>
<evidence type="ECO:0000313" key="6">
    <source>
        <dbReference type="EMBL" id="QQP90587.1"/>
    </source>
</evidence>
<gene>
    <name evidence="6" type="ORF">IGS68_04905</name>
</gene>
<accession>A0ABX7BDS1</accession>